<proteinExistence type="predicted"/>
<feature type="region of interest" description="Disordered" evidence="3">
    <location>
        <begin position="168"/>
        <end position="219"/>
    </location>
</feature>
<feature type="compositionally biased region" description="Polar residues" evidence="3">
    <location>
        <begin position="88"/>
        <end position="97"/>
    </location>
</feature>
<dbReference type="Proteomes" id="UP001473302">
    <property type="component" value="Unassembled WGS sequence"/>
</dbReference>
<evidence type="ECO:0000256" key="1">
    <source>
        <dbReference type="ARBA" id="ARBA00023125"/>
    </source>
</evidence>
<keyword evidence="1" id="KW-0238">DNA-binding</keyword>
<feature type="region of interest" description="Disordered" evidence="3">
    <location>
        <begin position="88"/>
        <end position="130"/>
    </location>
</feature>
<keyword evidence="6" id="KW-1185">Reference proteome</keyword>
<dbReference type="PANTHER" id="PTHR10328:SF15">
    <property type="entry name" value="BHLH TRANSCRIPTION FACTOR"/>
    <property type="match status" value="1"/>
</dbReference>
<dbReference type="InterPro" id="IPR036638">
    <property type="entry name" value="HLH_DNA-bd_sf"/>
</dbReference>
<dbReference type="SUPFAM" id="SSF47459">
    <property type="entry name" value="HLH, helix-loop-helix DNA-binding domain"/>
    <property type="match status" value="1"/>
</dbReference>
<feature type="compositionally biased region" description="Polar residues" evidence="3">
    <location>
        <begin position="168"/>
        <end position="186"/>
    </location>
</feature>
<evidence type="ECO:0000256" key="2">
    <source>
        <dbReference type="ARBA" id="ARBA00023242"/>
    </source>
</evidence>
<sequence>MRISHEIKQTNKKPTTLITTKAMNMTEHYSFENNNERRPSLIDPTSRTLYPISSFRAHPYQLDNSTHSSPSNSRRASLTDPALHVSFRPTTSHLSFNSPPSSPSSRRSSMVTTPEQQLGPHPIINNNLSPWRRESLPSITHLTHSKPSDYQFKHVKIEDNRRHSIAAATTTSLRKSRQNSLSSSCNVPYEQDEQDSLMSRRGSEQTPYSRSPELRVSHKLAERKRRKEMKDLFDDLRDLLPVDKGLKTSKWEILSKTLEYIRILHEREGLMEREKAELLTELSCVKRSI</sequence>
<evidence type="ECO:0000256" key="3">
    <source>
        <dbReference type="SAM" id="MobiDB-lite"/>
    </source>
</evidence>
<comment type="caution">
    <text evidence="5">The sequence shown here is derived from an EMBL/GenBank/DDBJ whole genome shotgun (WGS) entry which is preliminary data.</text>
</comment>
<dbReference type="PROSITE" id="PS50888">
    <property type="entry name" value="BHLH"/>
    <property type="match status" value="1"/>
</dbReference>
<evidence type="ECO:0000313" key="5">
    <source>
        <dbReference type="EMBL" id="GAA5814500.1"/>
    </source>
</evidence>
<dbReference type="EMBL" id="BAABUK010000021">
    <property type="protein sequence ID" value="GAA5814500.1"/>
    <property type="molecule type" value="Genomic_DNA"/>
</dbReference>
<organism evidence="5 6">
    <name type="scientific">Mucor flavus</name>
    <dbReference type="NCBI Taxonomy" id="439312"/>
    <lineage>
        <taxon>Eukaryota</taxon>
        <taxon>Fungi</taxon>
        <taxon>Fungi incertae sedis</taxon>
        <taxon>Mucoromycota</taxon>
        <taxon>Mucoromycotina</taxon>
        <taxon>Mucoromycetes</taxon>
        <taxon>Mucorales</taxon>
        <taxon>Mucorineae</taxon>
        <taxon>Mucoraceae</taxon>
        <taxon>Mucor</taxon>
    </lineage>
</organism>
<evidence type="ECO:0000313" key="6">
    <source>
        <dbReference type="Proteomes" id="UP001473302"/>
    </source>
</evidence>
<dbReference type="Pfam" id="PF00010">
    <property type="entry name" value="HLH"/>
    <property type="match status" value="1"/>
</dbReference>
<reference evidence="5 6" key="1">
    <citation type="submission" date="2024-04" db="EMBL/GenBank/DDBJ databases">
        <title>genome sequences of Mucor flavus KT1a and Helicostylum pulchrum KT1b strains isolated from the surface of a dry-aged beef.</title>
        <authorList>
            <person name="Toyotome T."/>
            <person name="Hosono M."/>
            <person name="Torimaru M."/>
            <person name="Fukuda K."/>
            <person name="Mikami N."/>
        </authorList>
    </citation>
    <scope>NUCLEOTIDE SEQUENCE [LARGE SCALE GENOMIC DNA]</scope>
    <source>
        <strain evidence="5 6">KT1a</strain>
    </source>
</reference>
<dbReference type="InterPro" id="IPR011598">
    <property type="entry name" value="bHLH_dom"/>
</dbReference>
<dbReference type="PANTHER" id="PTHR10328">
    <property type="entry name" value="PROTEIN MAX MYC-ASSOCIATED FACTOR X"/>
    <property type="match status" value="1"/>
</dbReference>
<keyword evidence="2" id="KW-0539">Nucleus</keyword>
<feature type="region of interest" description="Disordered" evidence="3">
    <location>
        <begin position="60"/>
        <end position="79"/>
    </location>
</feature>
<dbReference type="SMART" id="SM00353">
    <property type="entry name" value="HLH"/>
    <property type="match status" value="1"/>
</dbReference>
<dbReference type="Gene3D" id="4.10.280.10">
    <property type="entry name" value="Helix-loop-helix DNA-binding domain"/>
    <property type="match status" value="1"/>
</dbReference>
<protein>
    <recommendedName>
        <fullName evidence="4">BHLH domain-containing protein</fullName>
    </recommendedName>
</protein>
<name>A0ABP9Z5U1_9FUNG</name>
<evidence type="ECO:0000259" key="4">
    <source>
        <dbReference type="PROSITE" id="PS50888"/>
    </source>
</evidence>
<feature type="domain" description="BHLH" evidence="4">
    <location>
        <begin position="213"/>
        <end position="264"/>
    </location>
</feature>
<gene>
    <name evidence="5" type="ORF">MFLAVUS_007997</name>
</gene>
<accession>A0ABP9Z5U1</accession>
<feature type="compositionally biased region" description="Polar residues" evidence="3">
    <location>
        <begin position="62"/>
        <end position="76"/>
    </location>
</feature>